<name>A0AAU6Q0J2_9DEIO</name>
<organism evidence="1">
    <name type="scientific">Deinococcus sp. VB142</name>
    <dbReference type="NCBI Taxonomy" id="3112952"/>
    <lineage>
        <taxon>Bacteria</taxon>
        <taxon>Thermotogati</taxon>
        <taxon>Deinococcota</taxon>
        <taxon>Deinococci</taxon>
        <taxon>Deinococcales</taxon>
        <taxon>Deinococcaceae</taxon>
        <taxon>Deinococcus</taxon>
    </lineage>
</organism>
<evidence type="ECO:0000313" key="1">
    <source>
        <dbReference type="EMBL" id="WYF43851.1"/>
    </source>
</evidence>
<proteinExistence type="predicted"/>
<protein>
    <recommendedName>
        <fullName evidence="2">Globin-sensor domain-containing protein</fullName>
    </recommendedName>
</protein>
<evidence type="ECO:0008006" key="2">
    <source>
        <dbReference type="Google" id="ProtNLM"/>
    </source>
</evidence>
<reference evidence="1" key="1">
    <citation type="submission" date="2024-03" db="EMBL/GenBank/DDBJ databases">
        <title>Deinococcus weizhi sp. nov., isolated from human skin.</title>
        <authorList>
            <person name="Wei Z."/>
            <person name="Tian F."/>
            <person name="Yang C."/>
            <person name="Xin L.T."/>
            <person name="Wen Z.J."/>
            <person name="Lan K.C."/>
            <person name="Yu L."/>
            <person name="Zhe W."/>
            <person name="Dan F.D."/>
            <person name="Jun W."/>
            <person name="Rui Z."/>
            <person name="Yong X.J."/>
            <person name="Ting Y."/>
            <person name="Wei X."/>
            <person name="Xu Z.G."/>
            <person name="Xin Z."/>
            <person name="Dong F.G."/>
            <person name="Ni X.M."/>
            <person name="Zheng M.G."/>
            <person name="Chun Y."/>
            <person name="Qian W.X."/>
        </authorList>
    </citation>
    <scope>NUCLEOTIDE SEQUENCE</scope>
    <source>
        <strain evidence="1">VB142</strain>
    </source>
</reference>
<gene>
    <name evidence="1" type="ORF">WDJ50_10550</name>
</gene>
<dbReference type="RefSeq" id="WP_339094886.1">
    <property type="nucleotide sequence ID" value="NZ_CP149782.1"/>
</dbReference>
<sequence>MTFDAYTELIADAGQPELISQEGQALALMVQLLVQVHRIKPRCIDLLNNVYDEYFKLHLRQKDFHQLIVPGDAWRSIVTRFLDRKFENFVGAMRTWREAVMIEHDNALIVLLMVISDPRLIQRDQTLGLQDYLLVIMQSYSRLARSHGALEYSLSPILTLPI</sequence>
<accession>A0AAU6Q0J2</accession>
<dbReference type="AlphaFoldDB" id="A0AAU6Q0J2"/>
<dbReference type="EMBL" id="CP149782">
    <property type="protein sequence ID" value="WYF43851.1"/>
    <property type="molecule type" value="Genomic_DNA"/>
</dbReference>